<dbReference type="PROSITE" id="PS51186">
    <property type="entry name" value="GNAT"/>
    <property type="match status" value="1"/>
</dbReference>
<dbReference type="InParanoid" id="Q5BFD7"/>
<dbReference type="OMA" id="TLYLHDM"/>
<proteinExistence type="predicted"/>
<dbReference type="RefSeq" id="XP_658347.1">
    <property type="nucleotide sequence ID" value="XM_653255.1"/>
</dbReference>
<dbReference type="CDD" id="cd04301">
    <property type="entry name" value="NAT_SF"/>
    <property type="match status" value="1"/>
</dbReference>
<organism evidence="2 3">
    <name type="scientific">Emericella nidulans (strain FGSC A4 / ATCC 38163 / CBS 112.46 / NRRL 194 / M139)</name>
    <name type="common">Aspergillus nidulans</name>
    <dbReference type="NCBI Taxonomy" id="227321"/>
    <lineage>
        <taxon>Eukaryota</taxon>
        <taxon>Fungi</taxon>
        <taxon>Dikarya</taxon>
        <taxon>Ascomycota</taxon>
        <taxon>Pezizomycotina</taxon>
        <taxon>Eurotiomycetes</taxon>
        <taxon>Eurotiomycetidae</taxon>
        <taxon>Eurotiales</taxon>
        <taxon>Aspergillaceae</taxon>
        <taxon>Aspergillus</taxon>
        <taxon>Aspergillus subgen. Nidulantes</taxon>
    </lineage>
</organism>
<protein>
    <recommendedName>
        <fullName evidence="1">N-acetyltransferase domain-containing protein</fullName>
    </recommendedName>
</protein>
<evidence type="ECO:0000313" key="3">
    <source>
        <dbReference type="Proteomes" id="UP000000560"/>
    </source>
</evidence>
<dbReference type="InterPro" id="IPR016181">
    <property type="entry name" value="Acyl_CoA_acyltransferase"/>
</dbReference>
<name>Q5BFD7_EMENI</name>
<dbReference type="HOGENOM" id="CLU_099842_0_0_1"/>
<dbReference type="Pfam" id="PF00583">
    <property type="entry name" value="Acetyltransf_1"/>
    <property type="match status" value="1"/>
</dbReference>
<evidence type="ECO:0000259" key="1">
    <source>
        <dbReference type="PROSITE" id="PS51186"/>
    </source>
</evidence>
<dbReference type="GeneID" id="2876516"/>
<dbReference type="AlphaFoldDB" id="Q5BFD7"/>
<accession>Q5BFD7</accession>
<accession>C8VR93</accession>
<reference evidence="3" key="1">
    <citation type="journal article" date="2005" name="Nature">
        <title>Sequencing of Aspergillus nidulans and comparative analysis with A. fumigatus and A. oryzae.</title>
        <authorList>
            <person name="Galagan J.E."/>
            <person name="Calvo S.E."/>
            <person name="Cuomo C."/>
            <person name="Ma L.J."/>
            <person name="Wortman J.R."/>
            <person name="Batzoglou S."/>
            <person name="Lee S.I."/>
            <person name="Basturkmen M."/>
            <person name="Spevak C.C."/>
            <person name="Clutterbuck J."/>
            <person name="Kapitonov V."/>
            <person name="Jurka J."/>
            <person name="Scazzocchio C."/>
            <person name="Farman M."/>
            <person name="Butler J."/>
            <person name="Purcell S."/>
            <person name="Harris S."/>
            <person name="Braus G.H."/>
            <person name="Draht O."/>
            <person name="Busch S."/>
            <person name="D'Enfert C."/>
            <person name="Bouchier C."/>
            <person name="Goldman G.H."/>
            <person name="Bell-Pedersen D."/>
            <person name="Griffiths-Jones S."/>
            <person name="Doonan J.H."/>
            <person name="Yu J."/>
            <person name="Vienken K."/>
            <person name="Pain A."/>
            <person name="Freitag M."/>
            <person name="Selker E.U."/>
            <person name="Archer D.B."/>
            <person name="Penalva M.A."/>
            <person name="Oakley B.R."/>
            <person name="Momany M."/>
            <person name="Tanaka T."/>
            <person name="Kumagai T."/>
            <person name="Asai K."/>
            <person name="Machida M."/>
            <person name="Nierman W.C."/>
            <person name="Denning D.W."/>
            <person name="Caddick M."/>
            <person name="Hynes M."/>
            <person name="Paoletti M."/>
            <person name="Fischer R."/>
            <person name="Miller B."/>
            <person name="Dyer P."/>
            <person name="Sachs M.S."/>
            <person name="Osmani S.A."/>
            <person name="Birren B.W."/>
        </authorList>
    </citation>
    <scope>NUCLEOTIDE SEQUENCE [LARGE SCALE GENOMIC DNA]</scope>
    <source>
        <strain evidence="3">FGSC A4 / ATCC 38163 / CBS 112.46 / NRRL 194 / M139</strain>
    </source>
</reference>
<feature type="domain" description="N-acetyltransferase" evidence="1">
    <location>
        <begin position="7"/>
        <end position="170"/>
    </location>
</feature>
<keyword evidence="3" id="KW-1185">Reference proteome</keyword>
<dbReference type="GO" id="GO:0008080">
    <property type="term" value="F:N-acetyltransferase activity"/>
    <property type="evidence" value="ECO:0000318"/>
    <property type="project" value="GO_Central"/>
</dbReference>
<gene>
    <name evidence="2" type="ORF">ANIA_00743</name>
</gene>
<sequence length="173" mass="18705">MAPTPAAVWRNLTASDINNLMHVANTIHPDLPERASIFAERVALYPDGCLALVNETGELHGYAISHPIRHHQPPALNTLLGEIPADAGEYYIHDVAVLPGLRGQGLAAQGIGRLLGVAAAKGFSRTCLVSVYGTEAFWGRFGFRPEAVEELKEKLRGYGDGAVYLTREVVFSD</sequence>
<reference evidence="3" key="2">
    <citation type="journal article" date="2009" name="Fungal Genet. Biol.">
        <title>The 2008 update of the Aspergillus nidulans genome annotation: a community effort.</title>
        <authorList>
            <person name="Wortman J.R."/>
            <person name="Gilsenan J.M."/>
            <person name="Joardar V."/>
            <person name="Deegan J."/>
            <person name="Clutterbuck J."/>
            <person name="Andersen M.R."/>
            <person name="Archer D."/>
            <person name="Bencina M."/>
            <person name="Braus G."/>
            <person name="Coutinho P."/>
            <person name="von Dohren H."/>
            <person name="Doonan J."/>
            <person name="Driessen A.J."/>
            <person name="Durek P."/>
            <person name="Espeso E."/>
            <person name="Fekete E."/>
            <person name="Flipphi M."/>
            <person name="Estrada C.G."/>
            <person name="Geysens S."/>
            <person name="Goldman G."/>
            <person name="de Groot P.W."/>
            <person name="Hansen K."/>
            <person name="Harris S.D."/>
            <person name="Heinekamp T."/>
            <person name="Helmstaedt K."/>
            <person name="Henrissat B."/>
            <person name="Hofmann G."/>
            <person name="Homan T."/>
            <person name="Horio T."/>
            <person name="Horiuchi H."/>
            <person name="James S."/>
            <person name="Jones M."/>
            <person name="Karaffa L."/>
            <person name="Karanyi Z."/>
            <person name="Kato M."/>
            <person name="Keller N."/>
            <person name="Kelly D.E."/>
            <person name="Kiel J.A."/>
            <person name="Kim J.M."/>
            <person name="van der Klei I.J."/>
            <person name="Klis F.M."/>
            <person name="Kovalchuk A."/>
            <person name="Krasevec N."/>
            <person name="Kubicek C.P."/>
            <person name="Liu B."/>
            <person name="Maccabe A."/>
            <person name="Meyer V."/>
            <person name="Mirabito P."/>
            <person name="Miskei M."/>
            <person name="Mos M."/>
            <person name="Mullins J."/>
            <person name="Nelson D.R."/>
            <person name="Nielsen J."/>
            <person name="Oakley B.R."/>
            <person name="Osmani S.A."/>
            <person name="Pakula T."/>
            <person name="Paszewski A."/>
            <person name="Paulsen I."/>
            <person name="Pilsyk S."/>
            <person name="Pocsi I."/>
            <person name="Punt P.J."/>
            <person name="Ram A.F."/>
            <person name="Ren Q."/>
            <person name="Robellet X."/>
            <person name="Robson G."/>
            <person name="Seiboth B."/>
            <person name="van Solingen P."/>
            <person name="Specht T."/>
            <person name="Sun J."/>
            <person name="Taheri-Talesh N."/>
            <person name="Takeshita N."/>
            <person name="Ussery D."/>
            <person name="vanKuyk P.A."/>
            <person name="Visser H."/>
            <person name="van de Vondervoort P.J."/>
            <person name="de Vries R.P."/>
            <person name="Walton J."/>
            <person name="Xiang X."/>
            <person name="Xiong Y."/>
            <person name="Zeng A.P."/>
            <person name="Brandt B.W."/>
            <person name="Cornell M.J."/>
            <person name="van den Hondel C.A."/>
            <person name="Visser J."/>
            <person name="Oliver S.G."/>
            <person name="Turner G."/>
        </authorList>
    </citation>
    <scope>GENOME REANNOTATION</scope>
    <source>
        <strain evidence="3">FGSC A4 / ATCC 38163 / CBS 112.46 / NRRL 194 / M139</strain>
    </source>
</reference>
<dbReference type="eggNOG" id="ENOG502SE0Y">
    <property type="taxonomic scope" value="Eukaryota"/>
</dbReference>
<evidence type="ECO:0000313" key="2">
    <source>
        <dbReference type="EMBL" id="CBF88871.1"/>
    </source>
</evidence>
<dbReference type="InterPro" id="IPR000182">
    <property type="entry name" value="GNAT_dom"/>
</dbReference>
<dbReference type="KEGG" id="ani:ANIA_00743"/>
<dbReference type="Gene3D" id="3.40.630.30">
    <property type="match status" value="1"/>
</dbReference>
<dbReference type="Proteomes" id="UP000000560">
    <property type="component" value="Chromosome VIII"/>
</dbReference>
<dbReference type="EMBL" id="BN001308">
    <property type="protein sequence ID" value="CBF88871.1"/>
    <property type="molecule type" value="Genomic_DNA"/>
</dbReference>
<dbReference type="SUPFAM" id="SSF55729">
    <property type="entry name" value="Acyl-CoA N-acyltransferases (Nat)"/>
    <property type="match status" value="1"/>
</dbReference>
<dbReference type="OrthoDB" id="2445945at2759"/>